<proteinExistence type="predicted"/>
<accession>A0A4U8T1T0</accession>
<reference evidence="3 4" key="1">
    <citation type="journal article" date="2014" name="Genome Announc.">
        <title>Draft genome sequences of eight enterohepatic helicobacter species isolated from both laboratory and wild rodents.</title>
        <authorList>
            <person name="Sheh A."/>
            <person name="Shen Z."/>
            <person name="Fox J.G."/>
        </authorList>
    </citation>
    <scope>NUCLEOTIDE SEQUENCE [LARGE SCALE GENOMIC DNA]</scope>
    <source>
        <strain evidence="3 4">MIT 96-1001</strain>
    </source>
</reference>
<feature type="compositionally biased region" description="Basic and acidic residues" evidence="1">
    <location>
        <begin position="233"/>
        <end position="245"/>
    </location>
</feature>
<keyword evidence="2" id="KW-0472">Membrane</keyword>
<dbReference type="Pfam" id="PF05309">
    <property type="entry name" value="TraE"/>
    <property type="match status" value="1"/>
</dbReference>
<organism evidence="3 4">
    <name type="scientific">Helicobacter magdeburgensis</name>
    <dbReference type="NCBI Taxonomy" id="471858"/>
    <lineage>
        <taxon>Bacteria</taxon>
        <taxon>Pseudomonadati</taxon>
        <taxon>Campylobacterota</taxon>
        <taxon>Epsilonproteobacteria</taxon>
        <taxon>Campylobacterales</taxon>
        <taxon>Helicobacteraceae</taxon>
        <taxon>Helicobacter</taxon>
    </lineage>
</organism>
<dbReference type="EMBL" id="JRPE02000002">
    <property type="protein sequence ID" value="TLD93361.1"/>
    <property type="molecule type" value="Genomic_DNA"/>
</dbReference>
<keyword evidence="2" id="KW-1133">Transmembrane helix</keyword>
<keyword evidence="4" id="KW-1185">Reference proteome</keyword>
<evidence type="ECO:0000256" key="1">
    <source>
        <dbReference type="SAM" id="MobiDB-lite"/>
    </source>
</evidence>
<evidence type="ECO:0000313" key="4">
    <source>
        <dbReference type="Proteomes" id="UP000029921"/>
    </source>
</evidence>
<name>A0A4U8T1T0_9HELI</name>
<dbReference type="InterPro" id="IPR007973">
    <property type="entry name" value="Pilus_assembly_TraE"/>
</dbReference>
<gene>
    <name evidence="3" type="ORF">LS74_001120</name>
</gene>
<feature type="compositionally biased region" description="Polar residues" evidence="1">
    <location>
        <begin position="299"/>
        <end position="311"/>
    </location>
</feature>
<feature type="transmembrane region" description="Helical" evidence="2">
    <location>
        <begin position="46"/>
        <end position="68"/>
    </location>
</feature>
<feature type="compositionally biased region" description="Low complexity" evidence="1">
    <location>
        <begin position="342"/>
        <end position="355"/>
    </location>
</feature>
<feature type="region of interest" description="Disordered" evidence="1">
    <location>
        <begin position="293"/>
        <end position="355"/>
    </location>
</feature>
<sequence>MKGKKDYQKIFYQKDMKMSLGIDNEYGTIGKDAIDQVDRLLLNNRLLQIFVGVVLILLLILTFGYFSLSSERTSHIMMPPYGEFEVAKMRADPLYYRVWGDFVLARFASFTPSTIKENLAKSSEIFEKNTYLQRKADFDNYLTAVITNNITQTFRYDDNEVIVELKNGGSVATVTYNGYATQSISNITKITKKCFYKFGFYISDYKIYQDSISTDCLNNDSIHHLTEEEKVIEDKDPDATARKAQQELNDQDIDNRVIQRENLEEGVKEKAEFEKERIQKKKEKLLDADYILSGVGDNTKPQEGTEQNPSGQTPNQPQTQETQQNTQQNSHLQQQGDNAKVTPQENQNTQQQPAN</sequence>
<dbReference type="AlphaFoldDB" id="A0A4U8T1T0"/>
<comment type="caution">
    <text evidence="3">The sequence shown here is derived from an EMBL/GenBank/DDBJ whole genome shotgun (WGS) entry which is preliminary data.</text>
</comment>
<protein>
    <submittedName>
        <fullName evidence="3">Uncharacterized protein</fullName>
    </submittedName>
</protein>
<keyword evidence="2" id="KW-0812">Transmembrane</keyword>
<evidence type="ECO:0000313" key="3">
    <source>
        <dbReference type="EMBL" id="TLD93361.1"/>
    </source>
</evidence>
<feature type="compositionally biased region" description="Low complexity" evidence="1">
    <location>
        <begin position="312"/>
        <end position="335"/>
    </location>
</feature>
<feature type="region of interest" description="Disordered" evidence="1">
    <location>
        <begin position="233"/>
        <end position="256"/>
    </location>
</feature>
<evidence type="ECO:0000256" key="2">
    <source>
        <dbReference type="SAM" id="Phobius"/>
    </source>
</evidence>
<dbReference type="Proteomes" id="UP000029921">
    <property type="component" value="Unassembled WGS sequence"/>
</dbReference>